<reference evidence="2 3" key="1">
    <citation type="submission" date="2014-09" db="EMBL/GenBank/DDBJ databases">
        <title>Genome sequencing of Methyloceanibacter caenitepidi Gela4.</title>
        <authorList>
            <person name="Takeuchi M."/>
            <person name="Susumu S."/>
            <person name="Kamagata Y."/>
            <person name="Oshima K."/>
            <person name="Hattori M."/>
            <person name="Iwasaki W."/>
        </authorList>
    </citation>
    <scope>NUCLEOTIDE SEQUENCE [LARGE SCALE GENOMIC DNA]</scope>
    <source>
        <strain evidence="2 3">Gela4</strain>
    </source>
</reference>
<sequence length="49" mass="5286">MTIDPEALKAGVLFVLIGFTVLALWRDWQITAVVSATAMVTYASLAYPA</sequence>
<protein>
    <submittedName>
        <fullName evidence="2">Uncharacterized protein</fullName>
    </submittedName>
</protein>
<proteinExistence type="predicted"/>
<organism evidence="2 3">
    <name type="scientific">Methyloceanibacter caenitepidi</name>
    <dbReference type="NCBI Taxonomy" id="1384459"/>
    <lineage>
        <taxon>Bacteria</taxon>
        <taxon>Pseudomonadati</taxon>
        <taxon>Pseudomonadota</taxon>
        <taxon>Alphaproteobacteria</taxon>
        <taxon>Hyphomicrobiales</taxon>
        <taxon>Hyphomicrobiaceae</taxon>
        <taxon>Methyloceanibacter</taxon>
    </lineage>
</organism>
<evidence type="ECO:0000256" key="1">
    <source>
        <dbReference type="SAM" id="Phobius"/>
    </source>
</evidence>
<evidence type="ECO:0000313" key="2">
    <source>
        <dbReference type="EMBL" id="BAQ16938.1"/>
    </source>
</evidence>
<dbReference type="HOGENOM" id="CLU_3137558_0_0_5"/>
<accession>A0A0A8K1V9</accession>
<dbReference type="KEGG" id="mcg:GL4_1482"/>
<keyword evidence="1" id="KW-0812">Transmembrane</keyword>
<dbReference type="Proteomes" id="UP000031643">
    <property type="component" value="Chromosome"/>
</dbReference>
<dbReference type="AlphaFoldDB" id="A0A0A8K1V9"/>
<name>A0A0A8K1V9_9HYPH</name>
<gene>
    <name evidence="2" type="ORF">GL4_1482</name>
</gene>
<dbReference type="RefSeq" id="WP_156137438.1">
    <property type="nucleotide sequence ID" value="NZ_AP014648.1"/>
</dbReference>
<keyword evidence="1" id="KW-1133">Transmembrane helix</keyword>
<evidence type="ECO:0000313" key="3">
    <source>
        <dbReference type="Proteomes" id="UP000031643"/>
    </source>
</evidence>
<keyword evidence="1" id="KW-0472">Membrane</keyword>
<dbReference type="EMBL" id="AP014648">
    <property type="protein sequence ID" value="BAQ16938.1"/>
    <property type="molecule type" value="Genomic_DNA"/>
</dbReference>
<feature type="transmembrane region" description="Helical" evidence="1">
    <location>
        <begin position="7"/>
        <end position="24"/>
    </location>
</feature>
<keyword evidence="3" id="KW-1185">Reference proteome</keyword>
<dbReference type="STRING" id="1384459.GL4_1482"/>
<feature type="transmembrane region" description="Helical" evidence="1">
    <location>
        <begin position="30"/>
        <end position="47"/>
    </location>
</feature>